<dbReference type="AlphaFoldDB" id="A0AAN9ERB0"/>
<sequence length="69" mass="7831">MKFIFFVALLKFIKVTNATDHVRYGNDALQTAKSLQKKSRKCMIISIILVLIIAIIIVLSVVKPWNKGK</sequence>
<evidence type="ECO:0000256" key="1">
    <source>
        <dbReference type="ARBA" id="ARBA00022927"/>
    </source>
</evidence>
<keyword evidence="1" id="KW-0813">Transport</keyword>
<dbReference type="InterPro" id="IPR000727">
    <property type="entry name" value="T_SNARE_dom"/>
</dbReference>
<protein>
    <recommendedName>
        <fullName evidence="4">t-SNARE coiled-coil homology domain-containing protein</fullName>
    </recommendedName>
</protein>
<feature type="domain" description="T-SNARE coiled-coil homology" evidence="4">
    <location>
        <begin position="15"/>
        <end position="58"/>
    </location>
</feature>
<feature type="chain" id="PRO_5042899522" description="t-SNARE coiled-coil homology domain-containing protein" evidence="3">
    <location>
        <begin position="19"/>
        <end position="69"/>
    </location>
</feature>
<keyword evidence="2" id="KW-1133">Transmembrane helix</keyword>
<gene>
    <name evidence="5" type="ORF">RIF29_27380</name>
</gene>
<evidence type="ECO:0000259" key="4">
    <source>
        <dbReference type="Pfam" id="PF05739"/>
    </source>
</evidence>
<keyword evidence="1" id="KW-0653">Protein transport</keyword>
<feature type="signal peptide" evidence="3">
    <location>
        <begin position="1"/>
        <end position="18"/>
    </location>
</feature>
<comment type="caution">
    <text evidence="5">The sequence shown here is derived from an EMBL/GenBank/DDBJ whole genome shotgun (WGS) entry which is preliminary data.</text>
</comment>
<evidence type="ECO:0000313" key="6">
    <source>
        <dbReference type="Proteomes" id="UP001372338"/>
    </source>
</evidence>
<feature type="transmembrane region" description="Helical" evidence="2">
    <location>
        <begin position="42"/>
        <end position="62"/>
    </location>
</feature>
<keyword evidence="6" id="KW-1185">Reference proteome</keyword>
<accession>A0AAN9ERB0</accession>
<dbReference type="Pfam" id="PF05739">
    <property type="entry name" value="SNARE"/>
    <property type="match status" value="1"/>
</dbReference>
<dbReference type="EMBL" id="JAYWIO010000005">
    <property type="protein sequence ID" value="KAK7261076.1"/>
    <property type="molecule type" value="Genomic_DNA"/>
</dbReference>
<proteinExistence type="predicted"/>
<organism evidence="5 6">
    <name type="scientific">Crotalaria pallida</name>
    <name type="common">Smooth rattlebox</name>
    <name type="synonym">Crotalaria striata</name>
    <dbReference type="NCBI Taxonomy" id="3830"/>
    <lineage>
        <taxon>Eukaryota</taxon>
        <taxon>Viridiplantae</taxon>
        <taxon>Streptophyta</taxon>
        <taxon>Embryophyta</taxon>
        <taxon>Tracheophyta</taxon>
        <taxon>Spermatophyta</taxon>
        <taxon>Magnoliopsida</taxon>
        <taxon>eudicotyledons</taxon>
        <taxon>Gunneridae</taxon>
        <taxon>Pentapetalae</taxon>
        <taxon>rosids</taxon>
        <taxon>fabids</taxon>
        <taxon>Fabales</taxon>
        <taxon>Fabaceae</taxon>
        <taxon>Papilionoideae</taxon>
        <taxon>50 kb inversion clade</taxon>
        <taxon>genistoids sensu lato</taxon>
        <taxon>core genistoids</taxon>
        <taxon>Crotalarieae</taxon>
        <taxon>Crotalaria</taxon>
    </lineage>
</organism>
<keyword evidence="3" id="KW-0732">Signal</keyword>
<evidence type="ECO:0000313" key="5">
    <source>
        <dbReference type="EMBL" id="KAK7261076.1"/>
    </source>
</evidence>
<dbReference type="GO" id="GO:0015031">
    <property type="term" value="P:protein transport"/>
    <property type="evidence" value="ECO:0007669"/>
    <property type="project" value="UniProtKB-KW"/>
</dbReference>
<evidence type="ECO:0000256" key="3">
    <source>
        <dbReference type="SAM" id="SignalP"/>
    </source>
</evidence>
<reference evidence="5 6" key="1">
    <citation type="submission" date="2024-01" db="EMBL/GenBank/DDBJ databases">
        <title>The genomes of 5 underutilized Papilionoideae crops provide insights into root nodulation and disease resistanc.</title>
        <authorList>
            <person name="Yuan L."/>
        </authorList>
    </citation>
    <scope>NUCLEOTIDE SEQUENCE [LARGE SCALE GENOMIC DNA]</scope>
    <source>
        <strain evidence="5">ZHUSHIDOU_FW_LH</strain>
        <tissue evidence="5">Leaf</tissue>
    </source>
</reference>
<dbReference type="Gene3D" id="1.20.5.110">
    <property type="match status" value="1"/>
</dbReference>
<keyword evidence="2" id="KW-0472">Membrane</keyword>
<keyword evidence="2" id="KW-0812">Transmembrane</keyword>
<evidence type="ECO:0000256" key="2">
    <source>
        <dbReference type="SAM" id="Phobius"/>
    </source>
</evidence>
<name>A0AAN9ERB0_CROPI</name>
<dbReference type="Proteomes" id="UP001372338">
    <property type="component" value="Unassembled WGS sequence"/>
</dbReference>